<dbReference type="GO" id="GO:0006355">
    <property type="term" value="P:regulation of DNA-templated transcription"/>
    <property type="evidence" value="ECO:0007669"/>
    <property type="project" value="InterPro"/>
</dbReference>
<gene>
    <name evidence="6" type="ORF">SSRG_05497</name>
</gene>
<dbReference type="PROSITE" id="PS50043">
    <property type="entry name" value="HTH_LUXR_2"/>
    <property type="match status" value="1"/>
</dbReference>
<keyword evidence="2" id="KW-0238">DNA-binding</keyword>
<dbReference type="EMBL" id="GG657758">
    <property type="protein sequence ID" value="EFL42693.1"/>
    <property type="molecule type" value="Genomic_DNA"/>
</dbReference>
<evidence type="ECO:0000256" key="2">
    <source>
        <dbReference type="ARBA" id="ARBA00023125"/>
    </source>
</evidence>
<dbReference type="RefSeq" id="WP_004934704.1">
    <property type="nucleotide sequence ID" value="NZ_GG657758.1"/>
</dbReference>
<dbReference type="Proteomes" id="UP000002968">
    <property type="component" value="Unassembled WGS sequence"/>
</dbReference>
<evidence type="ECO:0000313" key="6">
    <source>
        <dbReference type="EMBL" id="EFL42693.1"/>
    </source>
</evidence>
<evidence type="ECO:0000313" key="7">
    <source>
        <dbReference type="Proteomes" id="UP000002968"/>
    </source>
</evidence>
<dbReference type="InterPro" id="IPR000792">
    <property type="entry name" value="Tscrpt_reg_LuxR_C"/>
</dbReference>
<dbReference type="OrthoDB" id="5476461at2"/>
<dbReference type="HOGENOM" id="CLU_1474388_0_0_11"/>
<dbReference type="PANTHER" id="PTHR44688">
    <property type="entry name" value="DNA-BINDING TRANSCRIPTIONAL ACTIVATOR DEVR_DOSR"/>
    <property type="match status" value="1"/>
</dbReference>
<dbReference type="eggNOG" id="COG2197">
    <property type="taxonomic scope" value="Bacteria"/>
</dbReference>
<keyword evidence="7" id="KW-1185">Reference proteome</keyword>
<dbReference type="PANTHER" id="PTHR44688:SF16">
    <property type="entry name" value="DNA-BINDING TRANSCRIPTIONAL ACTIVATOR DEVR_DOSR"/>
    <property type="match status" value="1"/>
</dbReference>
<feature type="domain" description="HTH luxR-type" evidence="5">
    <location>
        <begin position="120"/>
        <end position="185"/>
    </location>
</feature>
<keyword evidence="3" id="KW-0804">Transcription</keyword>
<accession>D9XY85</accession>
<name>D9XY85_9ACTN</name>
<dbReference type="Pfam" id="PF00196">
    <property type="entry name" value="GerE"/>
    <property type="match status" value="1"/>
</dbReference>
<dbReference type="GO" id="GO:0003677">
    <property type="term" value="F:DNA binding"/>
    <property type="evidence" value="ECO:0007669"/>
    <property type="project" value="UniProtKB-KW"/>
</dbReference>
<evidence type="ECO:0000256" key="3">
    <source>
        <dbReference type="ARBA" id="ARBA00023163"/>
    </source>
</evidence>
<evidence type="ECO:0000259" key="5">
    <source>
        <dbReference type="PROSITE" id="PS50043"/>
    </source>
</evidence>
<dbReference type="STRING" id="467200.SSRG_05497"/>
<feature type="region of interest" description="Disordered" evidence="4">
    <location>
        <begin position="106"/>
        <end position="131"/>
    </location>
</feature>
<evidence type="ECO:0000256" key="4">
    <source>
        <dbReference type="SAM" id="MobiDB-lite"/>
    </source>
</evidence>
<keyword evidence="1" id="KW-0805">Transcription regulation</keyword>
<proteinExistence type="predicted"/>
<sequence>MTAEFAAGLDGRDAPSADAALEWTRGVLAEHTGRTTEAAARYESSAAAYRSLPRPYHAALTAAGAARCALGGAQDSGPAVALLTDSAAVFDALGATWDAARTRAELRHHQPAAERRPPGRPAYGDALSPREEEVAELAAAGMSNREIAATLHLSPRTVEQHVARALQKTGVHSRQQLGRVLGPASH</sequence>
<dbReference type="CDD" id="cd06170">
    <property type="entry name" value="LuxR_C_like"/>
    <property type="match status" value="1"/>
</dbReference>
<dbReference type="InterPro" id="IPR036388">
    <property type="entry name" value="WH-like_DNA-bd_sf"/>
</dbReference>
<reference evidence="6" key="1">
    <citation type="submission" date="2009-02" db="EMBL/GenBank/DDBJ databases">
        <title>Annotation of Streptomyces griseoflavus strain Tu4000.</title>
        <authorList>
            <consortium name="The Broad Institute Genome Sequencing Platform"/>
            <consortium name="Broad Institute Microbial Sequencing Center"/>
            <person name="Fischbach M."/>
            <person name="Godfrey P."/>
            <person name="Ward D."/>
            <person name="Young S."/>
            <person name="Zeng Q."/>
            <person name="Koehrsen M."/>
            <person name="Alvarado L."/>
            <person name="Berlin A.M."/>
            <person name="Bochicchio J."/>
            <person name="Borenstein D."/>
            <person name="Chapman S.B."/>
            <person name="Chen Z."/>
            <person name="Engels R."/>
            <person name="Freedman E."/>
            <person name="Gellesch M."/>
            <person name="Goldberg J."/>
            <person name="Griggs A."/>
            <person name="Gujja S."/>
            <person name="Heilman E.R."/>
            <person name="Heiman D.I."/>
            <person name="Hepburn T.A."/>
            <person name="Howarth C."/>
            <person name="Jen D."/>
            <person name="Larson L."/>
            <person name="Lewis B."/>
            <person name="Mehta T."/>
            <person name="Park D."/>
            <person name="Pearson M."/>
            <person name="Richards J."/>
            <person name="Roberts A."/>
            <person name="Saif S."/>
            <person name="Shea T.D."/>
            <person name="Shenoy N."/>
            <person name="Sisk P."/>
            <person name="Stolte C."/>
            <person name="Sykes S.N."/>
            <person name="Thomson T."/>
            <person name="Walk T."/>
            <person name="White J."/>
            <person name="Yandava C."/>
            <person name="Straight P."/>
            <person name="Clardy J."/>
            <person name="Hung D."/>
            <person name="Kolter R."/>
            <person name="Mekalanos J."/>
            <person name="Walker S."/>
            <person name="Walsh C.T."/>
            <person name="Wieland-Brown L.C."/>
            <person name="Haas B."/>
            <person name="Nusbaum C."/>
            <person name="Birren B."/>
        </authorList>
    </citation>
    <scope>NUCLEOTIDE SEQUENCE [LARGE SCALE GENOMIC DNA]</scope>
    <source>
        <strain evidence="6">Tu4000</strain>
    </source>
</reference>
<organism evidence="6 7">
    <name type="scientific">Streptomyces griseoflavus Tu4000</name>
    <dbReference type="NCBI Taxonomy" id="467200"/>
    <lineage>
        <taxon>Bacteria</taxon>
        <taxon>Bacillati</taxon>
        <taxon>Actinomycetota</taxon>
        <taxon>Actinomycetes</taxon>
        <taxon>Kitasatosporales</taxon>
        <taxon>Streptomycetaceae</taxon>
        <taxon>Streptomyces</taxon>
    </lineage>
</organism>
<dbReference type="InterPro" id="IPR016032">
    <property type="entry name" value="Sig_transdc_resp-reg_C-effctor"/>
</dbReference>
<dbReference type="SMART" id="SM00421">
    <property type="entry name" value="HTH_LUXR"/>
    <property type="match status" value="1"/>
</dbReference>
<protein>
    <submittedName>
        <fullName evidence="6">Large transcriptional regulator</fullName>
    </submittedName>
</protein>
<dbReference type="AlphaFoldDB" id="D9XY85"/>
<feature type="compositionally biased region" description="Basic and acidic residues" evidence="4">
    <location>
        <begin position="106"/>
        <end position="117"/>
    </location>
</feature>
<dbReference type="PRINTS" id="PR00038">
    <property type="entry name" value="HTHLUXR"/>
</dbReference>
<evidence type="ECO:0000256" key="1">
    <source>
        <dbReference type="ARBA" id="ARBA00023015"/>
    </source>
</evidence>
<dbReference type="SUPFAM" id="SSF46894">
    <property type="entry name" value="C-terminal effector domain of the bipartite response regulators"/>
    <property type="match status" value="1"/>
</dbReference>
<dbReference type="Gene3D" id="1.10.10.10">
    <property type="entry name" value="Winged helix-like DNA-binding domain superfamily/Winged helix DNA-binding domain"/>
    <property type="match status" value="1"/>
</dbReference>
<dbReference type="PROSITE" id="PS00622">
    <property type="entry name" value="HTH_LUXR_1"/>
    <property type="match status" value="1"/>
</dbReference>